<proteinExistence type="predicted"/>
<dbReference type="AlphaFoldDB" id="A0A177AV53"/>
<protein>
    <recommendedName>
        <fullName evidence="4">ZP domain-containing protein</fullName>
    </recommendedName>
</protein>
<keyword evidence="3" id="KW-1185">Reference proteome</keyword>
<evidence type="ECO:0000313" key="3">
    <source>
        <dbReference type="Proteomes" id="UP000078046"/>
    </source>
</evidence>
<gene>
    <name evidence="2" type="ORF">A3Q56_06440</name>
</gene>
<evidence type="ECO:0000313" key="2">
    <source>
        <dbReference type="EMBL" id="OAF65866.1"/>
    </source>
</evidence>
<sequence>MRLLIFLILLLWIVKCDLPACQLREDGKILICDFEIIKVDKDDEGQNFYYQIFRRVNSTLQVVYCDFYLNQTTYDENNNFVHYVLQSKVESNNMLNFYYFDTSTDRIQIMFNYNFIRLSIKDPISSDSGYYGIRLCKFTDKVYQKCKSRASQFISFADKTTTNIELGYVTTLFNKEYENGPMVYYGQPLHITVSIEVEGLTKVEYRLYYEDFAKSYLENGTEEEFSNTIDLLVNSNITDYYHVDGDLLNGGRLFRKIIITINANFNYAIDKPIICSITHYCQDEVDNNCTIAKTLIFNT</sequence>
<feature type="chain" id="PRO_5008056721" description="ZP domain-containing protein" evidence="1">
    <location>
        <begin position="17"/>
        <end position="299"/>
    </location>
</feature>
<evidence type="ECO:0008006" key="4">
    <source>
        <dbReference type="Google" id="ProtNLM"/>
    </source>
</evidence>
<organism evidence="2 3">
    <name type="scientific">Intoshia linei</name>
    <dbReference type="NCBI Taxonomy" id="1819745"/>
    <lineage>
        <taxon>Eukaryota</taxon>
        <taxon>Metazoa</taxon>
        <taxon>Spiralia</taxon>
        <taxon>Lophotrochozoa</taxon>
        <taxon>Mesozoa</taxon>
        <taxon>Orthonectida</taxon>
        <taxon>Rhopaluridae</taxon>
        <taxon>Intoshia</taxon>
    </lineage>
</organism>
<comment type="caution">
    <text evidence="2">The sequence shown here is derived from an EMBL/GenBank/DDBJ whole genome shotgun (WGS) entry which is preliminary data.</text>
</comment>
<feature type="non-terminal residue" evidence="2">
    <location>
        <position position="299"/>
    </location>
</feature>
<keyword evidence="1" id="KW-0732">Signal</keyword>
<reference evidence="2 3" key="1">
    <citation type="submission" date="2016-04" db="EMBL/GenBank/DDBJ databases">
        <title>The genome of Intoshia linei affirms orthonectids as highly simplified spiralians.</title>
        <authorList>
            <person name="Mikhailov K.V."/>
            <person name="Slusarev G.S."/>
            <person name="Nikitin M.A."/>
            <person name="Logacheva M.D."/>
            <person name="Penin A."/>
            <person name="Aleoshin V."/>
            <person name="Panchin Y.V."/>
        </authorList>
    </citation>
    <scope>NUCLEOTIDE SEQUENCE [LARGE SCALE GENOMIC DNA]</scope>
    <source>
        <strain evidence="2">Intl2013</strain>
        <tissue evidence="2">Whole animal</tissue>
    </source>
</reference>
<evidence type="ECO:0000256" key="1">
    <source>
        <dbReference type="SAM" id="SignalP"/>
    </source>
</evidence>
<name>A0A177AV53_9BILA</name>
<dbReference type="Proteomes" id="UP000078046">
    <property type="component" value="Unassembled WGS sequence"/>
</dbReference>
<dbReference type="EMBL" id="LWCA01001118">
    <property type="protein sequence ID" value="OAF65866.1"/>
    <property type="molecule type" value="Genomic_DNA"/>
</dbReference>
<accession>A0A177AV53</accession>
<feature type="signal peptide" evidence="1">
    <location>
        <begin position="1"/>
        <end position="16"/>
    </location>
</feature>